<sequence>MENFTCHGQAQTFDLFVLTMGPGITFCSEYHRHGGGVCELQRTT</sequence>
<accession>A0A382DV06</accession>
<organism evidence="1">
    <name type="scientific">marine metagenome</name>
    <dbReference type="NCBI Taxonomy" id="408172"/>
    <lineage>
        <taxon>unclassified sequences</taxon>
        <taxon>metagenomes</taxon>
        <taxon>ecological metagenomes</taxon>
    </lineage>
</organism>
<dbReference type="EMBL" id="UINC01041251">
    <property type="protein sequence ID" value="SVB42260.1"/>
    <property type="molecule type" value="Genomic_DNA"/>
</dbReference>
<protein>
    <submittedName>
        <fullName evidence="1">Uncharacterized protein</fullName>
    </submittedName>
</protein>
<dbReference type="AlphaFoldDB" id="A0A382DV06"/>
<proteinExistence type="predicted"/>
<gene>
    <name evidence="1" type="ORF">METZ01_LOCUS195114</name>
</gene>
<evidence type="ECO:0000313" key="1">
    <source>
        <dbReference type="EMBL" id="SVB42260.1"/>
    </source>
</evidence>
<reference evidence="1" key="1">
    <citation type="submission" date="2018-05" db="EMBL/GenBank/DDBJ databases">
        <authorList>
            <person name="Lanie J.A."/>
            <person name="Ng W.-L."/>
            <person name="Kazmierczak K.M."/>
            <person name="Andrzejewski T.M."/>
            <person name="Davidsen T.M."/>
            <person name="Wayne K.J."/>
            <person name="Tettelin H."/>
            <person name="Glass J.I."/>
            <person name="Rusch D."/>
            <person name="Podicherti R."/>
            <person name="Tsui H.-C.T."/>
            <person name="Winkler M.E."/>
        </authorList>
    </citation>
    <scope>NUCLEOTIDE SEQUENCE</scope>
</reference>
<feature type="non-terminal residue" evidence="1">
    <location>
        <position position="44"/>
    </location>
</feature>
<name>A0A382DV06_9ZZZZ</name>